<dbReference type="Gene3D" id="2.20.28.160">
    <property type="match status" value="1"/>
</dbReference>
<dbReference type="AlphaFoldDB" id="A0A7U3YLP5"/>
<evidence type="ECO:0000313" key="2">
    <source>
        <dbReference type="Proteomes" id="UP000006365"/>
    </source>
</evidence>
<reference evidence="1 2" key="1">
    <citation type="journal article" date="2011" name="Stand. Genomic Sci.">
        <title>Complete genome sequence of Desulfobulbus propionicus type strain (1pr3).</title>
        <authorList>
            <person name="Pagani I."/>
            <person name="Lapidus A."/>
            <person name="Nolan M."/>
            <person name="Lucas S."/>
            <person name="Hammon N."/>
            <person name="Deshpande S."/>
            <person name="Cheng J.F."/>
            <person name="Chertkov O."/>
            <person name="Davenport K."/>
            <person name="Tapia R."/>
            <person name="Han C."/>
            <person name="Goodwin L."/>
            <person name="Pitluck S."/>
            <person name="Liolios K."/>
            <person name="Mavromatis K."/>
            <person name="Ivanova N."/>
            <person name="Mikhailova N."/>
            <person name="Pati A."/>
            <person name="Chen A."/>
            <person name="Palaniappan K."/>
            <person name="Land M."/>
            <person name="Hauser L."/>
            <person name="Chang Y.J."/>
            <person name="Jeffries C.D."/>
            <person name="Detter J.C."/>
            <person name="Brambilla E."/>
            <person name="Kannan K.P."/>
            <person name="Djao O.D."/>
            <person name="Rohde M."/>
            <person name="Pukall R."/>
            <person name="Spring S."/>
            <person name="Goker M."/>
            <person name="Sikorski J."/>
            <person name="Woyke T."/>
            <person name="Bristow J."/>
            <person name="Eisen J.A."/>
            <person name="Markowitz V."/>
            <person name="Hugenholtz P."/>
            <person name="Kyrpides N.C."/>
            <person name="Klenk H.P."/>
        </authorList>
    </citation>
    <scope>NUCLEOTIDE SEQUENCE [LARGE SCALE GENOMIC DNA]</scope>
    <source>
        <strain evidence="2">ATCC 33891 / DSM 2032 / 1pr3</strain>
    </source>
</reference>
<proteinExistence type="predicted"/>
<keyword evidence="2" id="KW-1185">Reference proteome</keyword>
<accession>A0A7U3YLP5</accession>
<dbReference type="EMBL" id="CP002364">
    <property type="protein sequence ID" value="ADW17684.1"/>
    <property type="molecule type" value="Genomic_DNA"/>
</dbReference>
<dbReference type="KEGG" id="dpr:Despr_1530"/>
<gene>
    <name evidence="1" type="ordered locus">Despr_1530</name>
</gene>
<organism evidence="1 2">
    <name type="scientific">Desulfobulbus propionicus (strain ATCC 33891 / DSM 2032 / VKM B-1956 / 1pr3)</name>
    <dbReference type="NCBI Taxonomy" id="577650"/>
    <lineage>
        <taxon>Bacteria</taxon>
        <taxon>Pseudomonadati</taxon>
        <taxon>Thermodesulfobacteriota</taxon>
        <taxon>Desulfobulbia</taxon>
        <taxon>Desulfobulbales</taxon>
        <taxon>Desulfobulbaceae</taxon>
        <taxon>Desulfobulbus</taxon>
    </lineage>
</organism>
<protein>
    <recommendedName>
        <fullName evidence="3">Lysine biosynthesis protein LysW</fullName>
    </recommendedName>
</protein>
<dbReference type="Proteomes" id="UP000006365">
    <property type="component" value="Chromosome"/>
</dbReference>
<dbReference type="Pfam" id="PF21344">
    <property type="entry name" value="Zn_ribbon_LysW"/>
    <property type="match status" value="1"/>
</dbReference>
<sequence>MVDRENDEEDVQIEECSVCGGDIIIDSYCEEDDIVYCNDCEAEYLIRSLDPIRLKLLDDDADADDADDSFDEEFE</sequence>
<dbReference type="InterPro" id="IPR005906">
    <property type="entry name" value="LysW"/>
</dbReference>
<evidence type="ECO:0000313" key="1">
    <source>
        <dbReference type="EMBL" id="ADW17684.1"/>
    </source>
</evidence>
<evidence type="ECO:0008006" key="3">
    <source>
        <dbReference type="Google" id="ProtNLM"/>
    </source>
</evidence>
<dbReference type="RefSeq" id="WP_015724225.1">
    <property type="nucleotide sequence ID" value="NC_014972.1"/>
</dbReference>
<name>A0A7U3YLP5_DESPD</name>